<evidence type="ECO:0000256" key="8">
    <source>
        <dbReference type="ARBA" id="ARBA00023316"/>
    </source>
</evidence>
<protein>
    <submittedName>
        <fullName evidence="11">Beta-glucan synthesis-associated</fullName>
    </submittedName>
</protein>
<keyword evidence="5 9" id="KW-1133">Transmembrane helix</keyword>
<keyword evidence="8" id="KW-0961">Cell wall biogenesis/degradation</keyword>
<keyword evidence="4" id="KW-0735">Signal-anchor</keyword>
<dbReference type="Pfam" id="PF03935">
    <property type="entry name" value="SKN1_KRE6_Sbg1"/>
    <property type="match status" value="1"/>
</dbReference>
<dbReference type="PANTHER" id="PTHR31361">
    <property type="entry name" value="BETA-GLUCAN SYNTHESIS-ASSOCIATED PROTEIN KRE6-RELATED"/>
    <property type="match status" value="1"/>
</dbReference>
<evidence type="ECO:0000256" key="3">
    <source>
        <dbReference type="ARBA" id="ARBA00022692"/>
    </source>
</evidence>
<dbReference type="GO" id="GO:0006078">
    <property type="term" value="P:(1-&gt;6)-beta-D-glucan biosynthetic process"/>
    <property type="evidence" value="ECO:0007669"/>
    <property type="project" value="TreeGrafter"/>
</dbReference>
<keyword evidence="6 9" id="KW-0472">Membrane</keyword>
<dbReference type="STRING" id="341454.A0A4S2MK27"/>
<dbReference type="InterPro" id="IPR013320">
    <property type="entry name" value="ConA-like_dom_sf"/>
</dbReference>
<dbReference type="InParanoid" id="A0A4S2MK27"/>
<evidence type="ECO:0000256" key="4">
    <source>
        <dbReference type="ARBA" id="ARBA00022968"/>
    </source>
</evidence>
<sequence length="552" mass="61874">MIVTGDKASVTSDIPFASPGSFSGDEGAFAPFGFGVNGDRDGGWLRFPIGASDTSIYPSWNEKENDDDLHNPAKDGPKFVLKNIKTWNPWICLQLLFLILIVLGVLCAGVLYPILLSIRVFDRERPPERLSEFDFGMLEGIRTSMIDPDTPDYAMTRDSVLGRGKLKLVFSDEFEQDGRTFYPGEDQFWTAPRIHYAATNDLEMYDPDFITTKDGVLEIRFQTYRDYDLDFRSGMLQSWNKLCFKGGVMEVSASLAGPAGVAGLWPGIWSLGNLARPGFRASSDGVWPYSYDQCDVGITPNQSSTDGISFLPGQRLAKCVCKNEDHPSPGTGRGAPEIDALEGTINYDMKIGEVTQSSQMAPFDIWYQTNYDYVAIKNHSVTRMNSWQGGPFQQAVSGVTMLNNDWYDGKQYQKYAFEYIPGKADGAIAWFVGDEETLRMTGNAIGPNGNIGQRDISQEPMSIILNLGMSENWAWIDMERLAPRLAQGTVMRIDYVRIYQEEGKELLTCDPPGYPTTEYIAKHPKAYDNANLTQWDETGYPWPKNKFMDQCH</sequence>
<dbReference type="GO" id="GO:0031505">
    <property type="term" value="P:fungal-type cell wall organization"/>
    <property type="evidence" value="ECO:0007669"/>
    <property type="project" value="TreeGrafter"/>
</dbReference>
<keyword evidence="3 9" id="KW-0812">Transmembrane</keyword>
<gene>
    <name evidence="11" type="ORF">EX30DRAFT_323849</name>
</gene>
<reference evidence="11 12" key="1">
    <citation type="submission" date="2019-04" db="EMBL/GenBank/DDBJ databases">
        <title>Comparative genomics and transcriptomics to analyze fruiting body development in filamentous ascomycetes.</title>
        <authorList>
            <consortium name="DOE Joint Genome Institute"/>
            <person name="Lutkenhaus R."/>
            <person name="Traeger S."/>
            <person name="Breuer J."/>
            <person name="Kuo A."/>
            <person name="Lipzen A."/>
            <person name="Pangilinan J."/>
            <person name="Dilworth D."/>
            <person name="Sandor L."/>
            <person name="Poggeler S."/>
            <person name="Barry K."/>
            <person name="Grigoriev I.V."/>
            <person name="Nowrousian M."/>
        </authorList>
    </citation>
    <scope>NUCLEOTIDE SEQUENCE [LARGE SCALE GENOMIC DNA]</scope>
    <source>
        <strain evidence="11 12">CBS 389.68</strain>
    </source>
</reference>
<dbReference type="GO" id="GO:0005789">
    <property type="term" value="C:endoplasmic reticulum membrane"/>
    <property type="evidence" value="ECO:0007669"/>
    <property type="project" value="TreeGrafter"/>
</dbReference>
<evidence type="ECO:0000256" key="5">
    <source>
        <dbReference type="ARBA" id="ARBA00022989"/>
    </source>
</evidence>
<proteinExistence type="inferred from homology"/>
<dbReference type="InterPro" id="IPR000757">
    <property type="entry name" value="Beta-glucanase-like"/>
</dbReference>
<evidence type="ECO:0000313" key="11">
    <source>
        <dbReference type="EMBL" id="TGZ77243.1"/>
    </source>
</evidence>
<dbReference type="AlphaFoldDB" id="A0A4S2MK27"/>
<keyword evidence="12" id="KW-1185">Reference proteome</keyword>
<accession>A0A4S2MK27</accession>
<dbReference type="GO" id="GO:0005886">
    <property type="term" value="C:plasma membrane"/>
    <property type="evidence" value="ECO:0007669"/>
    <property type="project" value="TreeGrafter"/>
</dbReference>
<comment type="similarity">
    <text evidence="2">Belongs to the SKN1/KRE6 family.</text>
</comment>
<evidence type="ECO:0000259" key="10">
    <source>
        <dbReference type="PROSITE" id="PS51762"/>
    </source>
</evidence>
<keyword evidence="7" id="KW-0325">Glycoprotein</keyword>
<dbReference type="PANTHER" id="PTHR31361:SF1">
    <property type="entry name" value="BETA-GLUCAN SYNTHESIS-ASSOCIATED PROTEIN KRE6-RELATED"/>
    <property type="match status" value="1"/>
</dbReference>
<name>A0A4S2MK27_9PEZI</name>
<dbReference type="EMBL" id="ML220156">
    <property type="protein sequence ID" value="TGZ77243.1"/>
    <property type="molecule type" value="Genomic_DNA"/>
</dbReference>
<dbReference type="Gene3D" id="2.60.120.200">
    <property type="match status" value="1"/>
</dbReference>
<evidence type="ECO:0000256" key="2">
    <source>
        <dbReference type="ARBA" id="ARBA00010962"/>
    </source>
</evidence>
<organism evidence="11 12">
    <name type="scientific">Ascodesmis nigricans</name>
    <dbReference type="NCBI Taxonomy" id="341454"/>
    <lineage>
        <taxon>Eukaryota</taxon>
        <taxon>Fungi</taxon>
        <taxon>Dikarya</taxon>
        <taxon>Ascomycota</taxon>
        <taxon>Pezizomycotina</taxon>
        <taxon>Pezizomycetes</taxon>
        <taxon>Pezizales</taxon>
        <taxon>Ascodesmidaceae</taxon>
        <taxon>Ascodesmis</taxon>
    </lineage>
</organism>
<dbReference type="SUPFAM" id="SSF49899">
    <property type="entry name" value="Concanavalin A-like lectins/glucanases"/>
    <property type="match status" value="1"/>
</dbReference>
<feature type="transmembrane region" description="Helical" evidence="9">
    <location>
        <begin position="91"/>
        <end position="115"/>
    </location>
</feature>
<evidence type="ECO:0000313" key="12">
    <source>
        <dbReference type="Proteomes" id="UP000298138"/>
    </source>
</evidence>
<dbReference type="CDD" id="cd02180">
    <property type="entry name" value="GH16_fungal_KRE6_glucanase"/>
    <property type="match status" value="1"/>
</dbReference>
<evidence type="ECO:0000256" key="9">
    <source>
        <dbReference type="SAM" id="Phobius"/>
    </source>
</evidence>
<dbReference type="OrthoDB" id="412647at2759"/>
<evidence type="ECO:0000256" key="6">
    <source>
        <dbReference type="ARBA" id="ARBA00023136"/>
    </source>
</evidence>
<evidence type="ECO:0000256" key="7">
    <source>
        <dbReference type="ARBA" id="ARBA00023180"/>
    </source>
</evidence>
<evidence type="ECO:0000256" key="1">
    <source>
        <dbReference type="ARBA" id="ARBA00004606"/>
    </source>
</evidence>
<comment type="subcellular location">
    <subcellularLocation>
        <location evidence="1">Membrane</location>
        <topology evidence="1">Single-pass type II membrane protein</topology>
    </subcellularLocation>
</comment>
<dbReference type="PROSITE" id="PS51762">
    <property type="entry name" value="GH16_2"/>
    <property type="match status" value="1"/>
</dbReference>
<dbReference type="Proteomes" id="UP000298138">
    <property type="component" value="Unassembled WGS sequence"/>
</dbReference>
<dbReference type="InterPro" id="IPR005629">
    <property type="entry name" value="Skn1/Kre6/Sbg1"/>
</dbReference>
<feature type="domain" description="GH16" evidence="10">
    <location>
        <begin position="151"/>
        <end position="504"/>
    </location>
</feature>
<dbReference type="GO" id="GO:0015926">
    <property type="term" value="F:glucosidase activity"/>
    <property type="evidence" value="ECO:0007669"/>
    <property type="project" value="TreeGrafter"/>
</dbReference>